<proteinExistence type="predicted"/>
<dbReference type="OrthoDB" id="2417909at2"/>
<protein>
    <submittedName>
        <fullName evidence="2">Zn-dependent peptidase ImmA, M78 family</fullName>
    </submittedName>
</protein>
<dbReference type="Proteomes" id="UP000198853">
    <property type="component" value="Unassembled WGS sequence"/>
</dbReference>
<accession>A0A1G8RWX9</accession>
<sequence length="155" mass="18640">MLHSMIEQKAIDMYRKIRIFSFHDFDIETIAHRLEISLHFKDKKTTTIFLPNHICVIIYKYMPKYHQIWAFFHEVGHPILHDTDQKSAVKPVSDFMEVQANRFALHASMPIHLVREMDYITPYTLAHIFNVPLWAAERRMLQLESKMHERRMIYG</sequence>
<dbReference type="Pfam" id="PF06114">
    <property type="entry name" value="Peptidase_M78"/>
    <property type="match status" value="1"/>
</dbReference>
<evidence type="ECO:0000313" key="2">
    <source>
        <dbReference type="EMBL" id="SDJ20920.1"/>
    </source>
</evidence>
<gene>
    <name evidence="2" type="ORF">SAMN04488123_12070</name>
</gene>
<evidence type="ECO:0000313" key="3">
    <source>
        <dbReference type="Proteomes" id="UP000198853"/>
    </source>
</evidence>
<keyword evidence="3" id="KW-1185">Reference proteome</keyword>
<dbReference type="RefSeq" id="WP_090399736.1">
    <property type="nucleotide sequence ID" value="NZ_FNEN01000020.1"/>
</dbReference>
<organism evidence="2 3">
    <name type="scientific">Natribacillus halophilus</name>
    <dbReference type="NCBI Taxonomy" id="549003"/>
    <lineage>
        <taxon>Bacteria</taxon>
        <taxon>Bacillati</taxon>
        <taxon>Bacillota</taxon>
        <taxon>Bacilli</taxon>
        <taxon>Bacillales</taxon>
        <taxon>Bacillaceae</taxon>
        <taxon>Natribacillus</taxon>
    </lineage>
</organism>
<dbReference type="InterPro" id="IPR010359">
    <property type="entry name" value="IrrE_HExxH"/>
</dbReference>
<dbReference type="Gene3D" id="1.10.10.2910">
    <property type="match status" value="1"/>
</dbReference>
<evidence type="ECO:0000259" key="1">
    <source>
        <dbReference type="Pfam" id="PF06114"/>
    </source>
</evidence>
<feature type="domain" description="IrrE N-terminal-like" evidence="1">
    <location>
        <begin position="53"/>
        <end position="140"/>
    </location>
</feature>
<dbReference type="EMBL" id="FNEN01000020">
    <property type="protein sequence ID" value="SDJ20920.1"/>
    <property type="molecule type" value="Genomic_DNA"/>
</dbReference>
<dbReference type="AlphaFoldDB" id="A0A1G8RWX9"/>
<reference evidence="2 3" key="1">
    <citation type="submission" date="2016-10" db="EMBL/GenBank/DDBJ databases">
        <authorList>
            <person name="de Groot N.N."/>
        </authorList>
    </citation>
    <scope>NUCLEOTIDE SEQUENCE [LARGE SCALE GENOMIC DNA]</scope>
    <source>
        <strain evidence="2 3">DSM 21771</strain>
    </source>
</reference>
<name>A0A1G8RWX9_9BACI</name>